<dbReference type="RefSeq" id="WP_077322937.1">
    <property type="nucleotide sequence ID" value="NZ_CABEHT010000001.1"/>
</dbReference>
<comment type="similarity">
    <text evidence="1">Belongs to the V-ATPase F subunit family.</text>
</comment>
<dbReference type="SUPFAM" id="SSF159468">
    <property type="entry name" value="AtpF-like"/>
    <property type="match status" value="1"/>
</dbReference>
<dbReference type="GO" id="GO:0016787">
    <property type="term" value="F:hydrolase activity"/>
    <property type="evidence" value="ECO:0007669"/>
    <property type="project" value="UniProtKB-KW"/>
</dbReference>
<dbReference type="InterPro" id="IPR036906">
    <property type="entry name" value="ATPase_V1_fsu_sf"/>
</dbReference>
<proteinExistence type="inferred from homology"/>
<dbReference type="EMBL" id="LR594035">
    <property type="protein sequence ID" value="VTS41944.1"/>
    <property type="molecule type" value="Genomic_DNA"/>
</dbReference>
<evidence type="ECO:0000313" key="5">
    <source>
        <dbReference type="EMBL" id="VTS41944.1"/>
    </source>
</evidence>
<evidence type="ECO:0000313" key="4">
    <source>
        <dbReference type="EMBL" id="VTS12371.1"/>
    </source>
</evidence>
<dbReference type="Proteomes" id="UP000394068">
    <property type="component" value="Unassembled WGS sequence"/>
</dbReference>
<evidence type="ECO:0000256" key="2">
    <source>
        <dbReference type="ARBA" id="ARBA00022448"/>
    </source>
</evidence>
<dbReference type="Pfam" id="PF01990">
    <property type="entry name" value="ATP-synt_F"/>
    <property type="match status" value="1"/>
</dbReference>
<dbReference type="Proteomes" id="UP000304914">
    <property type="component" value="Chromosome"/>
</dbReference>
<evidence type="ECO:0000313" key="7">
    <source>
        <dbReference type="Proteomes" id="UP000394068"/>
    </source>
</evidence>
<organism evidence="4 7">
    <name type="scientific">Streptococcus pseudoporcinus</name>
    <dbReference type="NCBI Taxonomy" id="361101"/>
    <lineage>
        <taxon>Bacteria</taxon>
        <taxon>Bacillati</taxon>
        <taxon>Bacillota</taxon>
        <taxon>Bacilli</taxon>
        <taxon>Lactobacillales</taxon>
        <taxon>Streptococcaceae</taxon>
        <taxon>Streptococcus</taxon>
    </lineage>
</organism>
<dbReference type="InterPro" id="IPR008218">
    <property type="entry name" value="ATPase_V1-cplx_f_g_su"/>
</dbReference>
<dbReference type="AlphaFoldDB" id="A0A4U9XJC8"/>
<protein>
    <submittedName>
        <fullName evidence="4">V-type H+-transporting ATPase subunit F</fullName>
        <ecNumber evidence="4">3.6.3.14</ecNumber>
    </submittedName>
</protein>
<name>A0A4U9XJC8_9STRE</name>
<dbReference type="STRING" id="873448.STRPO_1561"/>
<dbReference type="GO" id="GO:0046961">
    <property type="term" value="F:proton-transporting ATPase activity, rotational mechanism"/>
    <property type="evidence" value="ECO:0007669"/>
    <property type="project" value="InterPro"/>
</dbReference>
<dbReference type="NCBIfam" id="NF002384">
    <property type="entry name" value="PRK01395.1"/>
    <property type="match status" value="1"/>
</dbReference>
<gene>
    <name evidence="4" type="primary">ntpF</name>
    <name evidence="5" type="ORF">NCTC5385_02174</name>
    <name evidence="4" type="ORF">NCTC5386_00181</name>
</gene>
<dbReference type="Gene3D" id="3.40.50.10580">
    <property type="entry name" value="ATPase, V1 complex, subunit F"/>
    <property type="match status" value="1"/>
</dbReference>
<keyword evidence="2" id="KW-0813">Transport</keyword>
<dbReference type="EC" id="3.6.3.14" evidence="4"/>
<reference evidence="6 7" key="1">
    <citation type="submission" date="2019-05" db="EMBL/GenBank/DDBJ databases">
        <authorList>
            <consortium name="Pathogen Informatics"/>
        </authorList>
    </citation>
    <scope>NUCLEOTIDE SEQUENCE [LARGE SCALE GENOMIC DNA]</scope>
    <source>
        <strain evidence="5 6">NCTC5385</strain>
        <strain evidence="4 7">NCTC5386</strain>
    </source>
</reference>
<keyword evidence="4" id="KW-0378">Hydrolase</keyword>
<keyword evidence="3" id="KW-0406">Ion transport</keyword>
<evidence type="ECO:0000256" key="1">
    <source>
        <dbReference type="ARBA" id="ARBA00010148"/>
    </source>
</evidence>
<sequence>MTTKTYKIAVVGNRDLILPFHMIGFQTFPVIEAQEARKTLRQLAKANFGIIYVTEDIAQLIPETIAHYDKELTPAIILLPSYKQKERIALTRLQERVERAVGQNIL</sequence>
<dbReference type="EMBL" id="CABEHT010000001">
    <property type="protein sequence ID" value="VTS12371.1"/>
    <property type="molecule type" value="Genomic_DNA"/>
</dbReference>
<evidence type="ECO:0000256" key="3">
    <source>
        <dbReference type="ARBA" id="ARBA00023065"/>
    </source>
</evidence>
<evidence type="ECO:0000313" key="6">
    <source>
        <dbReference type="Proteomes" id="UP000304914"/>
    </source>
</evidence>
<accession>A0A4U9XJC8</accession>